<keyword evidence="1" id="KW-0175">Coiled coil</keyword>
<accession>A0A917X176</accession>
<name>A0A917X176_9ACTN</name>
<evidence type="ECO:0000256" key="1">
    <source>
        <dbReference type="SAM" id="Coils"/>
    </source>
</evidence>
<dbReference type="Proteomes" id="UP000608890">
    <property type="component" value="Unassembled WGS sequence"/>
</dbReference>
<feature type="coiled-coil region" evidence="1">
    <location>
        <begin position="1"/>
        <end position="28"/>
    </location>
</feature>
<reference evidence="2" key="1">
    <citation type="journal article" date="2014" name="Int. J. Syst. Evol. Microbiol.">
        <title>Complete genome sequence of Corynebacterium casei LMG S-19264T (=DSM 44701T), isolated from a smear-ripened cheese.</title>
        <authorList>
            <consortium name="US DOE Joint Genome Institute (JGI-PGF)"/>
            <person name="Walter F."/>
            <person name="Albersmeier A."/>
            <person name="Kalinowski J."/>
            <person name="Ruckert C."/>
        </authorList>
    </citation>
    <scope>NUCLEOTIDE SEQUENCE</scope>
    <source>
        <strain evidence="2">CGMCC 4.7312</strain>
    </source>
</reference>
<reference evidence="2" key="2">
    <citation type="submission" date="2020-09" db="EMBL/GenBank/DDBJ databases">
        <authorList>
            <person name="Sun Q."/>
            <person name="Zhou Y."/>
        </authorList>
    </citation>
    <scope>NUCLEOTIDE SEQUENCE</scope>
    <source>
        <strain evidence="2">CGMCC 4.7312</strain>
    </source>
</reference>
<organism evidence="2 3">
    <name type="scientific">Micromonospora sonchi</name>
    <dbReference type="NCBI Taxonomy" id="1763543"/>
    <lineage>
        <taxon>Bacteria</taxon>
        <taxon>Bacillati</taxon>
        <taxon>Actinomycetota</taxon>
        <taxon>Actinomycetes</taxon>
        <taxon>Micromonosporales</taxon>
        <taxon>Micromonosporaceae</taxon>
        <taxon>Micromonospora</taxon>
    </lineage>
</organism>
<evidence type="ECO:0000313" key="2">
    <source>
        <dbReference type="EMBL" id="GGM51609.1"/>
    </source>
</evidence>
<comment type="caution">
    <text evidence="2">The sequence shown here is derived from an EMBL/GenBank/DDBJ whole genome shotgun (WGS) entry which is preliminary data.</text>
</comment>
<gene>
    <name evidence="2" type="ORF">GCM10011608_40660</name>
</gene>
<proteinExistence type="predicted"/>
<protein>
    <submittedName>
        <fullName evidence="2">Uncharacterized protein</fullName>
    </submittedName>
</protein>
<keyword evidence="3" id="KW-1185">Reference proteome</keyword>
<evidence type="ECO:0000313" key="3">
    <source>
        <dbReference type="Proteomes" id="UP000608890"/>
    </source>
</evidence>
<sequence>MADLQKQVKNLEKDLRDQAESVEEVHTKWWRVQPCRQGRAYRRCQDHQSDQVMKE</sequence>
<dbReference type="AlphaFoldDB" id="A0A917X176"/>
<dbReference type="EMBL" id="BMNB01000020">
    <property type="protein sequence ID" value="GGM51609.1"/>
    <property type="molecule type" value="Genomic_DNA"/>
</dbReference>